<keyword evidence="4" id="KW-1185">Reference proteome</keyword>
<sequence length="572" mass="62055">MSTNLFPNQESCGLVGGASSVPLPICHTKIPQASASVPALNAWRDPADPMHTVPLTEGVEDSRVRGAPSPSTSAESLVNLSDVSQQDFNGGTPSIAPTGAASRSGSGTITGSTTAIAPPSVGASGQAPFQMSQRRGGRSSRPPAPLFSSAQHSEPTTGNFDPSLLAPHVAMGGTQARGPKFKPPWWTALPSVNASCSIWAFAGLINIPFLILFFMDIIGTHYRKSKFYRQNLDLRFGIPGPIVFQTFYIIIGLCTAFANIMYLGAFIDYVSLRWGKDKKLDKTESEGVIRKIPFGKGRTLHSSGVPVLFCGIIVGVLLFVAGPVVAPFVAIRTHTIPPLVPASVLCSDSGYKTTIILQVLDGEAANLTDWDGTPLYSSATFYSGSTIPFTMDLIPRRDPRYTFPNTYLFILNSTSIYENDLIALRVGNVSVGYDLGQHEYEFRYDGGQGGLELVDKDTMHDDPDDAERLSFPHLPRPIHSMERDSWISHTPLVQPHVQFVRDFSIATDIPLKTESDPTGAINCTVVKMCAQDSIDFMLTNPSTFESMLVPVGRFLIEVARFAEDLCKLNKFE</sequence>
<reference evidence="3 4" key="1">
    <citation type="submission" date="2017-04" db="EMBL/GenBank/DDBJ databases">
        <title>Draft genome sequence of Tuber borchii Vittad., a whitish edible truffle.</title>
        <authorList>
            <consortium name="DOE Joint Genome Institute"/>
            <person name="Murat C."/>
            <person name="Kuo A."/>
            <person name="Barry K.W."/>
            <person name="Clum A."/>
            <person name="Dockter R.B."/>
            <person name="Fauchery L."/>
            <person name="Iotti M."/>
            <person name="Kohler A."/>
            <person name="Labutti K."/>
            <person name="Lindquist E.A."/>
            <person name="Lipzen A."/>
            <person name="Ohm R.A."/>
            <person name="Wang M."/>
            <person name="Grigoriev I.V."/>
            <person name="Zambonelli A."/>
            <person name="Martin F.M."/>
        </authorList>
    </citation>
    <scope>NUCLEOTIDE SEQUENCE [LARGE SCALE GENOMIC DNA]</scope>
    <source>
        <strain evidence="3 4">Tbo3840</strain>
    </source>
</reference>
<evidence type="ECO:0000256" key="2">
    <source>
        <dbReference type="SAM" id="Phobius"/>
    </source>
</evidence>
<proteinExistence type="predicted"/>
<evidence type="ECO:0000313" key="4">
    <source>
        <dbReference type="Proteomes" id="UP000244722"/>
    </source>
</evidence>
<dbReference type="AlphaFoldDB" id="A0A2T7A186"/>
<feature type="compositionally biased region" description="Polar residues" evidence="1">
    <location>
        <begin position="148"/>
        <end position="159"/>
    </location>
</feature>
<feature type="region of interest" description="Disordered" evidence="1">
    <location>
        <begin position="57"/>
        <end position="159"/>
    </location>
</feature>
<feature type="compositionally biased region" description="Low complexity" evidence="1">
    <location>
        <begin position="98"/>
        <end position="117"/>
    </location>
</feature>
<evidence type="ECO:0000256" key="1">
    <source>
        <dbReference type="SAM" id="MobiDB-lite"/>
    </source>
</evidence>
<organism evidence="3 4">
    <name type="scientific">Tuber borchii</name>
    <name type="common">White truffle</name>
    <dbReference type="NCBI Taxonomy" id="42251"/>
    <lineage>
        <taxon>Eukaryota</taxon>
        <taxon>Fungi</taxon>
        <taxon>Dikarya</taxon>
        <taxon>Ascomycota</taxon>
        <taxon>Pezizomycotina</taxon>
        <taxon>Pezizomycetes</taxon>
        <taxon>Pezizales</taxon>
        <taxon>Tuberaceae</taxon>
        <taxon>Tuber</taxon>
    </lineage>
</organism>
<feature type="transmembrane region" description="Helical" evidence="2">
    <location>
        <begin position="198"/>
        <end position="222"/>
    </location>
</feature>
<gene>
    <name evidence="3" type="ORF">B9Z19DRAFT_1062628</name>
</gene>
<accession>A0A2T7A186</accession>
<comment type="caution">
    <text evidence="3">The sequence shown here is derived from an EMBL/GenBank/DDBJ whole genome shotgun (WGS) entry which is preliminary data.</text>
</comment>
<dbReference type="Proteomes" id="UP000244722">
    <property type="component" value="Unassembled WGS sequence"/>
</dbReference>
<keyword evidence="2" id="KW-0812">Transmembrane</keyword>
<feature type="compositionally biased region" description="Polar residues" evidence="1">
    <location>
        <begin position="69"/>
        <end position="92"/>
    </location>
</feature>
<evidence type="ECO:0000313" key="3">
    <source>
        <dbReference type="EMBL" id="PUU81496.1"/>
    </source>
</evidence>
<feature type="transmembrane region" description="Helical" evidence="2">
    <location>
        <begin position="305"/>
        <end position="331"/>
    </location>
</feature>
<feature type="transmembrane region" description="Helical" evidence="2">
    <location>
        <begin position="242"/>
        <end position="267"/>
    </location>
</feature>
<dbReference type="EMBL" id="NESQ01000044">
    <property type="protein sequence ID" value="PUU81496.1"/>
    <property type="molecule type" value="Genomic_DNA"/>
</dbReference>
<name>A0A2T7A186_TUBBO</name>
<protein>
    <submittedName>
        <fullName evidence="3">Uncharacterized protein</fullName>
    </submittedName>
</protein>
<dbReference type="OrthoDB" id="10419190at2759"/>
<keyword evidence="2" id="KW-1133">Transmembrane helix</keyword>
<keyword evidence="2" id="KW-0472">Membrane</keyword>